<protein>
    <submittedName>
        <fullName evidence="2">Uncharacterized protein</fullName>
    </submittedName>
</protein>
<evidence type="ECO:0000256" key="1">
    <source>
        <dbReference type="SAM" id="MobiDB-lite"/>
    </source>
</evidence>
<reference evidence="2" key="1">
    <citation type="journal article" date="2022" name="Int. J. Mol. Sci.">
        <title>Draft Genome of Tanacetum Coccineum: Genomic Comparison of Closely Related Tanacetum-Family Plants.</title>
        <authorList>
            <person name="Yamashiro T."/>
            <person name="Shiraishi A."/>
            <person name="Nakayama K."/>
            <person name="Satake H."/>
        </authorList>
    </citation>
    <scope>NUCLEOTIDE SEQUENCE</scope>
</reference>
<name>A0ABQ4YXT6_9ASTR</name>
<feature type="region of interest" description="Disordered" evidence="1">
    <location>
        <begin position="1"/>
        <end position="51"/>
    </location>
</feature>
<evidence type="ECO:0000313" key="3">
    <source>
        <dbReference type="Proteomes" id="UP001151760"/>
    </source>
</evidence>
<sequence length="114" mass="12029">MTTSSTSSLLPANSPTTNLPPATSTTSHLLLATSTTSHLPPATSSTSHLLPSTSTARACNINEADLFVVPVVGEENLLIEAEIEELDDVTMNEDVEANVILEPGKSYMSHVNHT</sequence>
<accession>A0ABQ4YXT6</accession>
<organism evidence="2 3">
    <name type="scientific">Tanacetum coccineum</name>
    <dbReference type="NCBI Taxonomy" id="301880"/>
    <lineage>
        <taxon>Eukaryota</taxon>
        <taxon>Viridiplantae</taxon>
        <taxon>Streptophyta</taxon>
        <taxon>Embryophyta</taxon>
        <taxon>Tracheophyta</taxon>
        <taxon>Spermatophyta</taxon>
        <taxon>Magnoliopsida</taxon>
        <taxon>eudicotyledons</taxon>
        <taxon>Gunneridae</taxon>
        <taxon>Pentapetalae</taxon>
        <taxon>asterids</taxon>
        <taxon>campanulids</taxon>
        <taxon>Asterales</taxon>
        <taxon>Asteraceae</taxon>
        <taxon>Asteroideae</taxon>
        <taxon>Anthemideae</taxon>
        <taxon>Anthemidinae</taxon>
        <taxon>Tanacetum</taxon>
    </lineage>
</organism>
<reference evidence="2" key="2">
    <citation type="submission" date="2022-01" db="EMBL/GenBank/DDBJ databases">
        <authorList>
            <person name="Yamashiro T."/>
            <person name="Shiraishi A."/>
            <person name="Satake H."/>
            <person name="Nakayama K."/>
        </authorList>
    </citation>
    <scope>NUCLEOTIDE SEQUENCE</scope>
</reference>
<keyword evidence="3" id="KW-1185">Reference proteome</keyword>
<feature type="compositionally biased region" description="Low complexity" evidence="1">
    <location>
        <begin position="19"/>
        <end position="51"/>
    </location>
</feature>
<proteinExistence type="predicted"/>
<dbReference type="EMBL" id="BQNB010010770">
    <property type="protein sequence ID" value="GJS81745.1"/>
    <property type="molecule type" value="Genomic_DNA"/>
</dbReference>
<dbReference type="Proteomes" id="UP001151760">
    <property type="component" value="Unassembled WGS sequence"/>
</dbReference>
<evidence type="ECO:0000313" key="2">
    <source>
        <dbReference type="EMBL" id="GJS81745.1"/>
    </source>
</evidence>
<gene>
    <name evidence="2" type="ORF">Tco_0748286</name>
</gene>
<comment type="caution">
    <text evidence="2">The sequence shown here is derived from an EMBL/GenBank/DDBJ whole genome shotgun (WGS) entry which is preliminary data.</text>
</comment>
<feature type="compositionally biased region" description="Polar residues" evidence="1">
    <location>
        <begin position="1"/>
        <end position="17"/>
    </location>
</feature>